<keyword evidence="4" id="KW-0378">Hydrolase</keyword>
<dbReference type="EMBL" id="KV750035">
    <property type="protein sequence ID" value="OCL06545.1"/>
    <property type="molecule type" value="Genomic_DNA"/>
</dbReference>
<dbReference type="InterPro" id="IPR011249">
    <property type="entry name" value="Metalloenz_LuxS/M16"/>
</dbReference>
<protein>
    <submittedName>
        <fullName evidence="4">Zinc metalloprotease-like protein</fullName>
    </submittedName>
</protein>
<dbReference type="FunFam" id="3.30.830.10:FF:000036">
    <property type="entry name" value="Putative zinc metalloprotease"/>
    <property type="match status" value="1"/>
</dbReference>
<evidence type="ECO:0000259" key="2">
    <source>
        <dbReference type="Pfam" id="PF00675"/>
    </source>
</evidence>
<dbReference type="GO" id="GO:0046872">
    <property type="term" value="F:metal ion binding"/>
    <property type="evidence" value="ECO:0007669"/>
    <property type="project" value="InterPro"/>
</dbReference>
<dbReference type="OrthoDB" id="4953at2759"/>
<dbReference type="Pfam" id="PF00675">
    <property type="entry name" value="Peptidase_M16"/>
    <property type="match status" value="1"/>
</dbReference>
<dbReference type="AlphaFoldDB" id="A0A8E2JR46"/>
<feature type="domain" description="Peptidase M16 C-terminal" evidence="3">
    <location>
        <begin position="199"/>
        <end position="383"/>
    </location>
</feature>
<dbReference type="SUPFAM" id="SSF63411">
    <property type="entry name" value="LuxS/MPP-like metallohydrolase"/>
    <property type="match status" value="4"/>
</dbReference>
<evidence type="ECO:0000313" key="4">
    <source>
        <dbReference type="EMBL" id="OCL06545.1"/>
    </source>
</evidence>
<gene>
    <name evidence="4" type="ORF">AOQ84DRAFT_410744</name>
</gene>
<dbReference type="InterPro" id="IPR007863">
    <property type="entry name" value="Peptidase_M16_C"/>
</dbReference>
<evidence type="ECO:0000313" key="5">
    <source>
        <dbReference type="Proteomes" id="UP000250140"/>
    </source>
</evidence>
<evidence type="ECO:0000256" key="1">
    <source>
        <dbReference type="SAM" id="MobiDB-lite"/>
    </source>
</evidence>
<name>A0A8E2JR46_9PEZI</name>
<feature type="domain" description="Peptidase M16 N-terminal" evidence="2">
    <location>
        <begin position="59"/>
        <end position="137"/>
    </location>
</feature>
<keyword evidence="4" id="KW-0482">Metalloprotease</keyword>
<evidence type="ECO:0000259" key="3">
    <source>
        <dbReference type="Pfam" id="PF05193"/>
    </source>
</evidence>
<dbReference type="FunFam" id="3.30.830.10:FF:000031">
    <property type="entry name" value="Putative zinc metalloprotease"/>
    <property type="match status" value="1"/>
</dbReference>
<dbReference type="Gene3D" id="3.30.830.10">
    <property type="entry name" value="Metalloenzyme, LuxS/M16 peptidase-like"/>
    <property type="match status" value="4"/>
</dbReference>
<sequence>MPALKSKSSHFKKIQNFKADYTLAEFTQYESERTGMRVAVVDRKGPKVYGYFALATEIHDDSGAPHTLEHLCFMGSRSYPYKGVLDKIATRSYSNTNAWTATDHTAYTLDTAGWEGFAQILPIYLDHVILPTLTDAGCYTEVHHIDGTGNDAGVVYSEMQGVQNTQSELMELQARRLIYPEGDGFRYETGGMMEQLRVLTAERIREFHREMYQPKNLRLVLIGEVDHDDLLEILDEFEEGILDRVPPIDAPFKRPWVESKKTPPLSKTIIDTVEFPEDDESTGEILIGFFGPDCNNSLLETAMNVLLTYLAESSVSLLVNALVEKEQLASGVYHQIDMRPDTVIWFTLSSVATEKLADVEKRFFEILRDAASKPLDMKYLKECLHRFKRQVKFATESSNGIFADPIIEDHLFGNRDGSDLIDSLATLKVFDEVDKWTDTEWRDFLKKWISDAHHISILGVPSAKLSKKLKRDEKARVKAQQERLGEEGLKKLAKKLEEAKAENDKNIPDEILEKFEIPGTDSIHFFQTTTARSGLAKKMGSIDNEIQKIVDKDEGGLPLFIHFEHIPTNFVHFSLVICTGSVPLQLKPLLAVYLMNFFNTPINRDGKRVEFEQVVAELEQDTITYNIDTGSAVGNSELIRIKFVIEPEKFVTAVKWLRELLLDSIFDQERLSTTIIKMLADIPDEKRSGNGMAYAVDSMIHYAPTSSSRAQNTLVKALYLKRILRLLKTSPETVISQMETIRQSLARFSNMRFLVISNLESLSHPVSTFKRFTDALDTKEPLNPLDSRAANLSDAARNPGSLAYIVPMSTIDSSFLLLTARGLDSYHHPSLPALMVALAYLDAVEGPLWTAVRGTGLAYGTSFARGNDTGLLGFRIYRSPDAFKAYNTARTVVEEFISGTRVFEKHALEGAISSIVVEFADEQATMSTAANLGFVNLVVRGIEKTWSDGMLKKVREVGVEEIKKVLKEIVLPVFLPGKADLVVTCASIMEEELKKNFEEAGFKPKVEPLSFFQDDYGLRPEDGEEDVDDEDEEDEEGERDGEDEEGSEEDEEGEE</sequence>
<feature type="region of interest" description="Disordered" evidence="1">
    <location>
        <begin position="1011"/>
        <end position="1055"/>
    </location>
</feature>
<dbReference type="Pfam" id="PF05193">
    <property type="entry name" value="Peptidase_M16_C"/>
    <property type="match status" value="1"/>
</dbReference>
<keyword evidence="5" id="KW-1185">Reference proteome</keyword>
<dbReference type="InterPro" id="IPR011765">
    <property type="entry name" value="Pept_M16_N"/>
</dbReference>
<dbReference type="FunFam" id="3.30.830.10:FF:000015">
    <property type="entry name" value="Putative zinc metalloprotease"/>
    <property type="match status" value="1"/>
</dbReference>
<dbReference type="FunFam" id="3.30.830.10:FF:000042">
    <property type="entry name" value="Zinc metalloprotease, putative"/>
    <property type="match status" value="1"/>
</dbReference>
<proteinExistence type="predicted"/>
<dbReference type="GO" id="GO:0006508">
    <property type="term" value="P:proteolysis"/>
    <property type="evidence" value="ECO:0007669"/>
    <property type="project" value="UniProtKB-KW"/>
</dbReference>
<keyword evidence="4" id="KW-0645">Protease</keyword>
<dbReference type="GO" id="GO:0008237">
    <property type="term" value="F:metallopeptidase activity"/>
    <property type="evidence" value="ECO:0007669"/>
    <property type="project" value="UniProtKB-KW"/>
</dbReference>
<dbReference type="PANTHER" id="PTHR43016:SF16">
    <property type="entry name" value="METALLOPROTEASE, PUTATIVE (AFU_ORTHOLOGUE AFUA_4G07610)-RELATED"/>
    <property type="match status" value="1"/>
</dbReference>
<accession>A0A8E2JR46</accession>
<dbReference type="Proteomes" id="UP000250140">
    <property type="component" value="Unassembled WGS sequence"/>
</dbReference>
<dbReference type="PANTHER" id="PTHR43016">
    <property type="entry name" value="PRESEQUENCE PROTEASE"/>
    <property type="match status" value="1"/>
</dbReference>
<feature type="compositionally biased region" description="Acidic residues" evidence="1">
    <location>
        <begin position="1022"/>
        <end position="1055"/>
    </location>
</feature>
<reference evidence="4 5" key="1">
    <citation type="journal article" date="2016" name="Nat. Commun.">
        <title>Ectomycorrhizal ecology is imprinted in the genome of the dominant symbiotic fungus Cenococcum geophilum.</title>
        <authorList>
            <consortium name="DOE Joint Genome Institute"/>
            <person name="Peter M."/>
            <person name="Kohler A."/>
            <person name="Ohm R.A."/>
            <person name="Kuo A."/>
            <person name="Krutzmann J."/>
            <person name="Morin E."/>
            <person name="Arend M."/>
            <person name="Barry K.W."/>
            <person name="Binder M."/>
            <person name="Choi C."/>
            <person name="Clum A."/>
            <person name="Copeland A."/>
            <person name="Grisel N."/>
            <person name="Haridas S."/>
            <person name="Kipfer T."/>
            <person name="LaButti K."/>
            <person name="Lindquist E."/>
            <person name="Lipzen A."/>
            <person name="Maire R."/>
            <person name="Meier B."/>
            <person name="Mihaltcheva S."/>
            <person name="Molinier V."/>
            <person name="Murat C."/>
            <person name="Poggeler S."/>
            <person name="Quandt C.A."/>
            <person name="Sperisen C."/>
            <person name="Tritt A."/>
            <person name="Tisserant E."/>
            <person name="Crous P.W."/>
            <person name="Henrissat B."/>
            <person name="Nehls U."/>
            <person name="Egli S."/>
            <person name="Spatafora J.W."/>
            <person name="Grigoriev I.V."/>
            <person name="Martin F.M."/>
        </authorList>
    </citation>
    <scope>NUCLEOTIDE SEQUENCE [LARGE SCALE GENOMIC DNA]</scope>
    <source>
        <strain evidence="4 5">CBS 207.34</strain>
    </source>
</reference>
<organism evidence="4 5">
    <name type="scientific">Glonium stellatum</name>
    <dbReference type="NCBI Taxonomy" id="574774"/>
    <lineage>
        <taxon>Eukaryota</taxon>
        <taxon>Fungi</taxon>
        <taxon>Dikarya</taxon>
        <taxon>Ascomycota</taxon>
        <taxon>Pezizomycotina</taxon>
        <taxon>Dothideomycetes</taxon>
        <taxon>Pleosporomycetidae</taxon>
        <taxon>Gloniales</taxon>
        <taxon>Gloniaceae</taxon>
        <taxon>Glonium</taxon>
    </lineage>
</organism>